<dbReference type="Pfam" id="PF03372">
    <property type="entry name" value="Exo_endo_phos"/>
    <property type="match status" value="1"/>
</dbReference>
<keyword evidence="6" id="KW-1185">Reference proteome</keyword>
<dbReference type="InterPro" id="IPR005135">
    <property type="entry name" value="Endo/exonuclease/phosphatase"/>
</dbReference>
<keyword evidence="2" id="KW-0378">Hydrolase</keyword>
<protein>
    <recommendedName>
        <fullName evidence="3">Nocturnin</fullName>
    </recommendedName>
</protein>
<accession>A0A8S3ZBZ1</accession>
<sequence>MSEAATSSEMLLSVQEKSRKINRTPLLIREFVKLGEAGGMVDVNGADRRQNNGYLRVMQWNLLAQGLCQSSDGFVLCPSDALDWQFRQFRIIEELLSYSADIYCLEEVDNFSFIEGYLSKLGFKGCFCPKPDSPCLYQANNFGPDGCAIFWSESKVRLLKQDSVILHDDKNRETNQVALMCTFRGLAGNMKDKDFLCVATHLKSKLGYDELRHQQGKFLEKYLRQTAAEIPLILCGDFNADPQSKAVSVLKASNLQLKSTYTLLSSDGAEPVYTTWKVRAGRKGQANTEVCHTIDYLFVSGKQFQVVQLLKLPTPEEIGPGFLPSYSYPSDHISLVADLKFVEFDHI</sequence>
<comment type="caution">
    <text evidence="5">The sequence shown here is derived from an EMBL/GenBank/DDBJ whole genome shotgun (WGS) entry which is preliminary data.</text>
</comment>
<dbReference type="GO" id="GO:0006139">
    <property type="term" value="P:nucleobase-containing compound metabolic process"/>
    <property type="evidence" value="ECO:0007669"/>
    <property type="project" value="UniProtKB-ARBA"/>
</dbReference>
<dbReference type="InterPro" id="IPR036691">
    <property type="entry name" value="Endo/exonu/phosph_ase_sf"/>
</dbReference>
<name>A0A8S3ZBZ1_9EUPU</name>
<dbReference type="GO" id="GO:0000175">
    <property type="term" value="F:3'-5'-RNA exonuclease activity"/>
    <property type="evidence" value="ECO:0007669"/>
    <property type="project" value="TreeGrafter"/>
</dbReference>
<dbReference type="EMBL" id="CAJHNH020001780">
    <property type="protein sequence ID" value="CAG5124492.1"/>
    <property type="molecule type" value="Genomic_DNA"/>
</dbReference>
<evidence type="ECO:0000256" key="1">
    <source>
        <dbReference type="ARBA" id="ARBA00010774"/>
    </source>
</evidence>
<gene>
    <name evidence="5" type="ORF">CUNI_LOCUS10050</name>
</gene>
<dbReference type="AlphaFoldDB" id="A0A8S3ZBZ1"/>
<dbReference type="OrthoDB" id="276515at2759"/>
<dbReference type="InterPro" id="IPR050410">
    <property type="entry name" value="CCR4/nocturin_mRNA_transcr"/>
</dbReference>
<feature type="domain" description="Endonuclease/exonuclease/phosphatase" evidence="4">
    <location>
        <begin position="58"/>
        <end position="332"/>
    </location>
</feature>
<dbReference type="PANTHER" id="PTHR12121">
    <property type="entry name" value="CARBON CATABOLITE REPRESSOR PROTEIN 4"/>
    <property type="match status" value="1"/>
</dbReference>
<evidence type="ECO:0000313" key="5">
    <source>
        <dbReference type="EMBL" id="CAG5124492.1"/>
    </source>
</evidence>
<dbReference type="Proteomes" id="UP000678393">
    <property type="component" value="Unassembled WGS sequence"/>
</dbReference>
<reference evidence="5" key="1">
    <citation type="submission" date="2021-04" db="EMBL/GenBank/DDBJ databases">
        <authorList>
            <consortium name="Molecular Ecology Group"/>
        </authorList>
    </citation>
    <scope>NUCLEOTIDE SEQUENCE</scope>
</reference>
<evidence type="ECO:0000259" key="4">
    <source>
        <dbReference type="Pfam" id="PF03372"/>
    </source>
</evidence>
<dbReference type="Gene3D" id="3.60.10.10">
    <property type="entry name" value="Endonuclease/exonuclease/phosphatase"/>
    <property type="match status" value="1"/>
</dbReference>
<proteinExistence type="inferred from homology"/>
<evidence type="ECO:0000313" key="6">
    <source>
        <dbReference type="Proteomes" id="UP000678393"/>
    </source>
</evidence>
<dbReference type="PANTHER" id="PTHR12121:SF45">
    <property type="entry name" value="NOCTURNIN"/>
    <property type="match status" value="1"/>
</dbReference>
<evidence type="ECO:0000256" key="3">
    <source>
        <dbReference type="ARBA" id="ARBA00023807"/>
    </source>
</evidence>
<dbReference type="SUPFAM" id="SSF56219">
    <property type="entry name" value="DNase I-like"/>
    <property type="match status" value="1"/>
</dbReference>
<organism evidence="5 6">
    <name type="scientific">Candidula unifasciata</name>
    <dbReference type="NCBI Taxonomy" id="100452"/>
    <lineage>
        <taxon>Eukaryota</taxon>
        <taxon>Metazoa</taxon>
        <taxon>Spiralia</taxon>
        <taxon>Lophotrochozoa</taxon>
        <taxon>Mollusca</taxon>
        <taxon>Gastropoda</taxon>
        <taxon>Heterobranchia</taxon>
        <taxon>Euthyneura</taxon>
        <taxon>Panpulmonata</taxon>
        <taxon>Eupulmonata</taxon>
        <taxon>Stylommatophora</taxon>
        <taxon>Helicina</taxon>
        <taxon>Helicoidea</taxon>
        <taxon>Geomitridae</taxon>
        <taxon>Candidula</taxon>
    </lineage>
</organism>
<evidence type="ECO:0000256" key="2">
    <source>
        <dbReference type="ARBA" id="ARBA00022801"/>
    </source>
</evidence>
<comment type="similarity">
    <text evidence="1">Belongs to the CCR4/nocturin family.</text>
</comment>